<evidence type="ECO:0000313" key="6">
    <source>
        <dbReference type="Proteomes" id="UP001236369"/>
    </source>
</evidence>
<evidence type="ECO:0000256" key="2">
    <source>
        <dbReference type="ARBA" id="ARBA00022729"/>
    </source>
</evidence>
<sequence>MKKHLLGLSMGVAACALAGAAFAAGSNKSYTDQSGTGGSIVINQNSGDNGRVVTAGDGGNNYVGYDGHSFQQSGYGNALTVNQTGTSNALGFDVGSQAGTNNTANVLQQGRDGRVELLQNGSNNGQVSGRVFLDANDNSTASNLIKQDSNALRSTIDLRQDGSNGGEFSLIQSGADNRQTVRQSGDGNQVATNQASTTNNSSISVTQTGTSLQNQNYASAYQNDQAFSSITVTQAGNNNRVDAGQQNYFNSGTNVGNVIQATQYGNNNKAYTFQYDGNSNQAYSSQYGSAGTAAIFQRQGDGNYASIAQDSGSYNAYASLQQAGTGNYAISSQGGENNALRGPGSDFSYPYQQAAYQNGNYNQLFNTQRGSGNTADVLQQGNSNYLRNDQYGSRGSMTSSQVGNSNQVFSNQTSGSDLAMLMVTQNGNSNYVNSTQDGIRNQATLLQSGDNNVINGQQIGQDNHATVSQYNNSNTVGYGQSGSGNRLTVTQR</sequence>
<dbReference type="RefSeq" id="WP_238248306.1">
    <property type="nucleotide sequence ID" value="NZ_BPQX01000017.1"/>
</dbReference>
<dbReference type="InterPro" id="IPR009742">
    <property type="entry name" value="Curlin_rpt"/>
</dbReference>
<evidence type="ECO:0000256" key="1">
    <source>
        <dbReference type="ARBA" id="ARBA00009766"/>
    </source>
</evidence>
<organism evidence="5 6">
    <name type="scientific">Methylobacterium persicinum</name>
    <dbReference type="NCBI Taxonomy" id="374426"/>
    <lineage>
        <taxon>Bacteria</taxon>
        <taxon>Pseudomonadati</taxon>
        <taxon>Pseudomonadota</taxon>
        <taxon>Alphaproteobacteria</taxon>
        <taxon>Hyphomicrobiales</taxon>
        <taxon>Methylobacteriaceae</taxon>
        <taxon>Methylobacterium</taxon>
    </lineage>
</organism>
<feature type="chain" id="PRO_5045566442" description="Curlin associated repeat-containing protein" evidence="4">
    <location>
        <begin position="24"/>
        <end position="492"/>
    </location>
</feature>
<evidence type="ECO:0008006" key="7">
    <source>
        <dbReference type="Google" id="ProtNLM"/>
    </source>
</evidence>
<gene>
    <name evidence="5" type="ORF">QO016_004549</name>
</gene>
<keyword evidence="6" id="KW-1185">Reference proteome</keyword>
<name>A0ABU0HRQ7_9HYPH</name>
<feature type="signal peptide" evidence="4">
    <location>
        <begin position="1"/>
        <end position="23"/>
    </location>
</feature>
<protein>
    <recommendedName>
        <fullName evidence="7">Curlin associated repeat-containing protein</fullName>
    </recommendedName>
</protein>
<feature type="region of interest" description="Disordered" evidence="3">
    <location>
        <begin position="179"/>
        <end position="204"/>
    </location>
</feature>
<accession>A0ABU0HRQ7</accession>
<dbReference type="EMBL" id="JAUSVV010000019">
    <property type="protein sequence ID" value="MDQ0445023.1"/>
    <property type="molecule type" value="Genomic_DNA"/>
</dbReference>
<reference evidence="5 6" key="1">
    <citation type="submission" date="2023-07" db="EMBL/GenBank/DDBJ databases">
        <title>Genomic Encyclopedia of Type Strains, Phase IV (KMG-IV): sequencing the most valuable type-strain genomes for metagenomic binning, comparative biology and taxonomic classification.</title>
        <authorList>
            <person name="Goeker M."/>
        </authorList>
    </citation>
    <scope>NUCLEOTIDE SEQUENCE [LARGE SCALE GENOMIC DNA]</scope>
    <source>
        <strain evidence="5 6">DSM 19562</strain>
    </source>
</reference>
<proteinExistence type="inferred from homology"/>
<dbReference type="Proteomes" id="UP001236369">
    <property type="component" value="Unassembled WGS sequence"/>
</dbReference>
<evidence type="ECO:0000256" key="4">
    <source>
        <dbReference type="SAM" id="SignalP"/>
    </source>
</evidence>
<dbReference type="Pfam" id="PF07012">
    <property type="entry name" value="Curlin_rpt"/>
    <property type="match status" value="1"/>
</dbReference>
<evidence type="ECO:0000313" key="5">
    <source>
        <dbReference type="EMBL" id="MDQ0445023.1"/>
    </source>
</evidence>
<feature type="region of interest" description="Disordered" evidence="3">
    <location>
        <begin position="473"/>
        <end position="492"/>
    </location>
</feature>
<comment type="caution">
    <text evidence="5">The sequence shown here is derived from an EMBL/GenBank/DDBJ whole genome shotgun (WGS) entry which is preliminary data.</text>
</comment>
<keyword evidence="2 4" id="KW-0732">Signal</keyword>
<dbReference type="PROSITE" id="PS51257">
    <property type="entry name" value="PROKAR_LIPOPROTEIN"/>
    <property type="match status" value="1"/>
</dbReference>
<evidence type="ECO:0000256" key="3">
    <source>
        <dbReference type="SAM" id="MobiDB-lite"/>
    </source>
</evidence>
<comment type="similarity">
    <text evidence="1">Belongs to the CsgA/CsgB family.</text>
</comment>